<reference evidence="6" key="2">
    <citation type="submission" date="2025-09" db="UniProtKB">
        <authorList>
            <consortium name="Ensembl"/>
        </authorList>
    </citation>
    <scope>IDENTIFICATION</scope>
</reference>
<dbReference type="InterPro" id="IPR053035">
    <property type="entry name" value="Mitochondrial_GEF_domain"/>
</dbReference>
<feature type="domain" description="RCC1-like" evidence="5">
    <location>
        <begin position="53"/>
        <end position="360"/>
    </location>
</feature>
<evidence type="ECO:0000313" key="6">
    <source>
        <dbReference type="Ensembl" id="ENSABRP00000008539.1"/>
    </source>
</evidence>
<dbReference type="Pfam" id="PF00415">
    <property type="entry name" value="RCC1"/>
    <property type="match status" value="1"/>
</dbReference>
<dbReference type="SUPFAM" id="SSF50985">
    <property type="entry name" value="RCC1/BLIP-II"/>
    <property type="match status" value="1"/>
</dbReference>
<dbReference type="GO" id="GO:0005085">
    <property type="term" value="F:guanyl-nucleotide exchange factor activity"/>
    <property type="evidence" value="ECO:0007669"/>
    <property type="project" value="TreeGrafter"/>
</dbReference>
<keyword evidence="4" id="KW-0472">Membrane</keyword>
<keyword evidence="1" id="KW-0677">Repeat</keyword>
<dbReference type="PRINTS" id="PR00633">
    <property type="entry name" value="RCCNDNSATION"/>
</dbReference>
<feature type="transmembrane region" description="Helical" evidence="4">
    <location>
        <begin position="58"/>
        <end position="75"/>
    </location>
</feature>
<dbReference type="InterPro" id="IPR058923">
    <property type="entry name" value="RCC1-like_dom"/>
</dbReference>
<protein>
    <submittedName>
        <fullName evidence="6">RCC1 like</fullName>
    </submittedName>
</protein>
<evidence type="ECO:0000256" key="1">
    <source>
        <dbReference type="ARBA" id="ARBA00022737"/>
    </source>
</evidence>
<dbReference type="Proteomes" id="UP000694426">
    <property type="component" value="Unplaced"/>
</dbReference>
<feature type="region of interest" description="Disordered" evidence="3">
    <location>
        <begin position="1"/>
        <end position="37"/>
    </location>
</feature>
<dbReference type="GO" id="GO:0070131">
    <property type="term" value="P:positive regulation of mitochondrial translation"/>
    <property type="evidence" value="ECO:0007669"/>
    <property type="project" value="TreeGrafter"/>
</dbReference>
<evidence type="ECO:0000256" key="2">
    <source>
        <dbReference type="PROSITE-ProRule" id="PRU00235"/>
    </source>
</evidence>
<dbReference type="GeneTree" id="ENSGT00940000157317"/>
<feature type="repeat" description="RCC1" evidence="2">
    <location>
        <begin position="120"/>
        <end position="183"/>
    </location>
</feature>
<dbReference type="InterPro" id="IPR009091">
    <property type="entry name" value="RCC1/BLIP-II"/>
</dbReference>
<dbReference type="GO" id="GO:0005743">
    <property type="term" value="C:mitochondrial inner membrane"/>
    <property type="evidence" value="ECO:0007669"/>
    <property type="project" value="TreeGrafter"/>
</dbReference>
<keyword evidence="7" id="KW-1185">Reference proteome</keyword>
<name>A0A8B9BRW6_9AVES</name>
<evidence type="ECO:0000259" key="5">
    <source>
        <dbReference type="Pfam" id="PF25390"/>
    </source>
</evidence>
<feature type="repeat" description="RCC1" evidence="2">
    <location>
        <begin position="56"/>
        <end position="116"/>
    </location>
</feature>
<dbReference type="GO" id="GO:0019843">
    <property type="term" value="F:rRNA binding"/>
    <property type="evidence" value="ECO:0007669"/>
    <property type="project" value="TreeGrafter"/>
</dbReference>
<gene>
    <name evidence="6" type="primary">RCC1L</name>
</gene>
<dbReference type="Gene3D" id="2.130.10.30">
    <property type="entry name" value="Regulator of chromosome condensation 1/beta-lactamase-inhibitor protein II"/>
    <property type="match status" value="2"/>
</dbReference>
<evidence type="ECO:0000256" key="4">
    <source>
        <dbReference type="SAM" id="Phobius"/>
    </source>
</evidence>
<sequence>MAALRRALSGAWRPPPPPSHRGFARPAGPPSSRQLREADEAAPVFQYAGKAARRRGRVFVWGFCLAGALGVPSFVRPDASWKRPRRVQPTPYRLETDGKITSAACGYGFTLLSSNTTDITKVWGMGLNKDSQLGFQRSIRDRTKGYEYVLEPSPIPLPLEKPQQTRVLQVSCGRAHSLILTDSEGGMVLPSSEFRCVAFSLFGCCLVVSSESHLIHQLNDFDSRVVQVVCGQDHSLFRTEKGTVFACGWGADGQTGLGHYNITSIPTKLGGDITGVNIIQVSSYGDCCLAVSDEGDLFGWGNSEYLQLASVTETTQVSVPRHLPFKIGKIKEAACGGTGNVVLTEEGNVFVWGYGILGKGPNLTETAVPEMIPPSLFGWSDLNPDVRVAHVRCGLSQFAALTNRGELFVWGKNLRGCLGIGRMEDQYFPWRVTVPGEVVDVACGVDHMVSMVKSFT</sequence>
<keyword evidence="4" id="KW-0812">Transmembrane</keyword>
<evidence type="ECO:0000256" key="3">
    <source>
        <dbReference type="SAM" id="MobiDB-lite"/>
    </source>
</evidence>
<feature type="repeat" description="RCC1" evidence="2">
    <location>
        <begin position="242"/>
        <end position="294"/>
    </location>
</feature>
<dbReference type="Pfam" id="PF25390">
    <property type="entry name" value="WD40_RLD"/>
    <property type="match status" value="1"/>
</dbReference>
<reference evidence="6" key="1">
    <citation type="submission" date="2025-08" db="UniProtKB">
        <authorList>
            <consortium name="Ensembl"/>
        </authorList>
    </citation>
    <scope>IDENTIFICATION</scope>
</reference>
<feature type="repeat" description="RCC1" evidence="2">
    <location>
        <begin position="405"/>
        <end position="454"/>
    </location>
</feature>
<evidence type="ECO:0000313" key="7">
    <source>
        <dbReference type="Proteomes" id="UP000694426"/>
    </source>
</evidence>
<dbReference type="PANTHER" id="PTHR46337:SF1">
    <property type="entry name" value="RCC1-LIKE G EXCHANGING FACTOR-LIKE PROTEIN"/>
    <property type="match status" value="1"/>
</dbReference>
<dbReference type="PROSITE" id="PS50012">
    <property type="entry name" value="RCC1_3"/>
    <property type="match status" value="6"/>
</dbReference>
<dbReference type="InterPro" id="IPR000408">
    <property type="entry name" value="Reg_chr_condens"/>
</dbReference>
<dbReference type="Ensembl" id="ENSABRT00000012172.1">
    <property type="protein sequence ID" value="ENSABRP00000008539.1"/>
    <property type="gene ID" value="ENSABRG00000007423.1"/>
</dbReference>
<feature type="repeat" description="RCC1" evidence="2">
    <location>
        <begin position="347"/>
        <end position="404"/>
    </location>
</feature>
<organism evidence="6 7">
    <name type="scientific">Anser brachyrhynchus</name>
    <name type="common">Pink-footed goose</name>
    <dbReference type="NCBI Taxonomy" id="132585"/>
    <lineage>
        <taxon>Eukaryota</taxon>
        <taxon>Metazoa</taxon>
        <taxon>Chordata</taxon>
        <taxon>Craniata</taxon>
        <taxon>Vertebrata</taxon>
        <taxon>Euteleostomi</taxon>
        <taxon>Archelosauria</taxon>
        <taxon>Archosauria</taxon>
        <taxon>Dinosauria</taxon>
        <taxon>Saurischia</taxon>
        <taxon>Theropoda</taxon>
        <taxon>Coelurosauria</taxon>
        <taxon>Aves</taxon>
        <taxon>Neognathae</taxon>
        <taxon>Galloanserae</taxon>
        <taxon>Anseriformes</taxon>
        <taxon>Anatidae</taxon>
        <taxon>Anserinae</taxon>
        <taxon>Anser</taxon>
    </lineage>
</organism>
<accession>A0A8B9BRW6</accession>
<dbReference type="PANTHER" id="PTHR46337">
    <property type="entry name" value="RCC1-LIKE G EXCHANGING FACTOR-LIKE PROTEIN"/>
    <property type="match status" value="1"/>
</dbReference>
<keyword evidence="4" id="KW-1133">Transmembrane helix</keyword>
<dbReference type="AlphaFoldDB" id="A0A8B9BRW6"/>
<feature type="repeat" description="RCC1" evidence="2">
    <location>
        <begin position="295"/>
        <end position="346"/>
    </location>
</feature>
<proteinExistence type="predicted"/>